<dbReference type="Pfam" id="PF13529">
    <property type="entry name" value="Peptidase_C39_2"/>
    <property type="match status" value="1"/>
</dbReference>
<feature type="transmembrane region" description="Helical" evidence="1">
    <location>
        <begin position="12"/>
        <end position="30"/>
    </location>
</feature>
<sequence>MHSLQDKINRLAAFLSITIIFLSLGLTLYLNHLATENDLKIEKSPSNNPVITNDLPVMKNETPKDKSLNHQENTFTHLLAQYDKEGASVQQIHQSINEIIRSDYQGNILSAKSDILRALNDSQMNIENMGTLFLPDQPAAASQNSYLQLDVPLILQKSPLYSNIDYGVSKEDTLADNGCAIVSLAMVYSYISNRTVEPEEVLEWSGRDYFVENQGTSWTIFSDYAVDHGFNFYNHGNNFYSAMEAVQNGQVVIASVEPGFFTDVGHIIVIRGYEPGYVYVNDPNDNPEKMYSFQPIDENVLLDEGLNYWSFYKD</sequence>
<accession>A0A1G7SW43</accession>
<dbReference type="Gene3D" id="3.90.70.10">
    <property type="entry name" value="Cysteine proteinases"/>
    <property type="match status" value="1"/>
</dbReference>
<feature type="domain" description="Peptidase C39-like" evidence="2">
    <location>
        <begin position="149"/>
        <end position="284"/>
    </location>
</feature>
<proteinExistence type="predicted"/>
<keyword evidence="1" id="KW-1133">Transmembrane helix</keyword>
<evidence type="ECO:0000313" key="3">
    <source>
        <dbReference type="EMBL" id="SDG27275.1"/>
    </source>
</evidence>
<dbReference type="EMBL" id="FNCK01000004">
    <property type="protein sequence ID" value="SDG27275.1"/>
    <property type="molecule type" value="Genomic_DNA"/>
</dbReference>
<keyword evidence="1" id="KW-0472">Membrane</keyword>
<dbReference type="Proteomes" id="UP000199708">
    <property type="component" value="Unassembled WGS sequence"/>
</dbReference>
<dbReference type="RefSeq" id="WP_090289855.1">
    <property type="nucleotide sequence ID" value="NZ_FNCK01000004.1"/>
</dbReference>
<protein>
    <submittedName>
        <fullName evidence="3">Peptidase_C39 like family protein</fullName>
    </submittedName>
</protein>
<dbReference type="AlphaFoldDB" id="A0A1G7SW43"/>
<organism evidence="3 4">
    <name type="scientific">Facklamia miroungae</name>
    <dbReference type="NCBI Taxonomy" id="120956"/>
    <lineage>
        <taxon>Bacteria</taxon>
        <taxon>Bacillati</taxon>
        <taxon>Bacillota</taxon>
        <taxon>Bacilli</taxon>
        <taxon>Lactobacillales</taxon>
        <taxon>Aerococcaceae</taxon>
        <taxon>Facklamia</taxon>
    </lineage>
</organism>
<keyword evidence="4" id="KW-1185">Reference proteome</keyword>
<reference evidence="3 4" key="1">
    <citation type="submission" date="2016-10" db="EMBL/GenBank/DDBJ databases">
        <authorList>
            <person name="de Groot N.N."/>
        </authorList>
    </citation>
    <scope>NUCLEOTIDE SEQUENCE [LARGE SCALE GENOMIC DNA]</scope>
    <source>
        <strain evidence="3 4">ATCC BAA-466</strain>
    </source>
</reference>
<name>A0A1G7SW43_9LACT</name>
<evidence type="ECO:0000256" key="1">
    <source>
        <dbReference type="SAM" id="Phobius"/>
    </source>
</evidence>
<dbReference type="InterPro" id="IPR039564">
    <property type="entry name" value="Peptidase_C39-like"/>
</dbReference>
<dbReference type="STRING" id="120956.SAMN05421791_104186"/>
<gene>
    <name evidence="3" type="ORF">SAMN05421791_104186</name>
</gene>
<evidence type="ECO:0000313" key="4">
    <source>
        <dbReference type="Proteomes" id="UP000199708"/>
    </source>
</evidence>
<evidence type="ECO:0000259" key="2">
    <source>
        <dbReference type="Pfam" id="PF13529"/>
    </source>
</evidence>
<keyword evidence="1" id="KW-0812">Transmembrane</keyword>
<dbReference type="OrthoDB" id="3186156at2"/>